<dbReference type="PANTHER" id="PTHR38695">
    <property type="entry name" value="AMINO ACID PERMEASE_ SLC12A DOMAIN-CONTAINING PROTEIN"/>
    <property type="match status" value="1"/>
</dbReference>
<evidence type="ECO:0000313" key="3">
    <source>
        <dbReference type="EMBL" id="KAK4111864.1"/>
    </source>
</evidence>
<protein>
    <recommendedName>
        <fullName evidence="2">Luciferase domain-containing protein</fullName>
    </recommendedName>
</protein>
<reference evidence="3" key="2">
    <citation type="submission" date="2023-05" db="EMBL/GenBank/DDBJ databases">
        <authorList>
            <consortium name="Lawrence Berkeley National Laboratory"/>
            <person name="Steindorff A."/>
            <person name="Hensen N."/>
            <person name="Bonometti L."/>
            <person name="Westerberg I."/>
            <person name="Brannstrom I.O."/>
            <person name="Guillou S."/>
            <person name="Cros-Aarteil S."/>
            <person name="Calhoun S."/>
            <person name="Haridas S."/>
            <person name="Kuo A."/>
            <person name="Mondo S."/>
            <person name="Pangilinan J."/>
            <person name="Riley R."/>
            <person name="Labutti K."/>
            <person name="Andreopoulos B."/>
            <person name="Lipzen A."/>
            <person name="Chen C."/>
            <person name="Yanf M."/>
            <person name="Daum C."/>
            <person name="Ng V."/>
            <person name="Clum A."/>
            <person name="Ohm R."/>
            <person name="Martin F."/>
            <person name="Silar P."/>
            <person name="Natvig D."/>
            <person name="Lalanne C."/>
            <person name="Gautier V."/>
            <person name="Ament-Velasquez S.L."/>
            <person name="Kruys A."/>
            <person name="Hutchinson M.I."/>
            <person name="Powell A.J."/>
            <person name="Barry K."/>
            <person name="Miller A.N."/>
            <person name="Grigoriev I.V."/>
            <person name="Debuchy R."/>
            <person name="Gladieux P."/>
            <person name="Thoren M.H."/>
            <person name="Johannesson H."/>
        </authorList>
    </citation>
    <scope>NUCLEOTIDE SEQUENCE</scope>
    <source>
        <strain evidence="3">CBS 508.74</strain>
    </source>
</reference>
<keyword evidence="1" id="KW-1133">Transmembrane helix</keyword>
<reference evidence="3" key="1">
    <citation type="journal article" date="2023" name="Mol. Phylogenet. Evol.">
        <title>Genome-scale phylogeny and comparative genomics of the fungal order Sordariales.</title>
        <authorList>
            <person name="Hensen N."/>
            <person name="Bonometti L."/>
            <person name="Westerberg I."/>
            <person name="Brannstrom I.O."/>
            <person name="Guillou S."/>
            <person name="Cros-Aarteil S."/>
            <person name="Calhoun S."/>
            <person name="Haridas S."/>
            <person name="Kuo A."/>
            <person name="Mondo S."/>
            <person name="Pangilinan J."/>
            <person name="Riley R."/>
            <person name="LaButti K."/>
            <person name="Andreopoulos B."/>
            <person name="Lipzen A."/>
            <person name="Chen C."/>
            <person name="Yan M."/>
            <person name="Daum C."/>
            <person name="Ng V."/>
            <person name="Clum A."/>
            <person name="Steindorff A."/>
            <person name="Ohm R.A."/>
            <person name="Martin F."/>
            <person name="Silar P."/>
            <person name="Natvig D.O."/>
            <person name="Lalanne C."/>
            <person name="Gautier V."/>
            <person name="Ament-Velasquez S.L."/>
            <person name="Kruys A."/>
            <person name="Hutchinson M.I."/>
            <person name="Powell A.J."/>
            <person name="Barry K."/>
            <person name="Miller A.N."/>
            <person name="Grigoriev I.V."/>
            <person name="Debuchy R."/>
            <person name="Gladieux P."/>
            <person name="Hiltunen Thoren M."/>
            <person name="Johannesson H."/>
        </authorList>
    </citation>
    <scope>NUCLEOTIDE SEQUENCE</scope>
    <source>
        <strain evidence="3">CBS 508.74</strain>
    </source>
</reference>
<evidence type="ECO:0000313" key="4">
    <source>
        <dbReference type="Proteomes" id="UP001302812"/>
    </source>
</evidence>
<keyword evidence="4" id="KW-1185">Reference proteome</keyword>
<accession>A0AAN6YSC3</accession>
<dbReference type="InterPro" id="IPR040841">
    <property type="entry name" value="Luciferase_dom"/>
</dbReference>
<organism evidence="3 4">
    <name type="scientific">Canariomyces notabilis</name>
    <dbReference type="NCBI Taxonomy" id="2074819"/>
    <lineage>
        <taxon>Eukaryota</taxon>
        <taxon>Fungi</taxon>
        <taxon>Dikarya</taxon>
        <taxon>Ascomycota</taxon>
        <taxon>Pezizomycotina</taxon>
        <taxon>Sordariomycetes</taxon>
        <taxon>Sordariomycetidae</taxon>
        <taxon>Sordariales</taxon>
        <taxon>Chaetomiaceae</taxon>
        <taxon>Canariomyces</taxon>
    </lineage>
</organism>
<proteinExistence type="predicted"/>
<dbReference type="GeneID" id="89939420"/>
<name>A0AAN6YSC3_9PEZI</name>
<dbReference type="Pfam" id="PF17648">
    <property type="entry name" value="Luciferase"/>
    <property type="match status" value="1"/>
</dbReference>
<dbReference type="PANTHER" id="PTHR38695:SF1">
    <property type="entry name" value="AMINO ACID PERMEASE_ SLC12A DOMAIN-CONTAINING PROTEIN"/>
    <property type="match status" value="1"/>
</dbReference>
<dbReference type="EMBL" id="MU853344">
    <property type="protein sequence ID" value="KAK4111864.1"/>
    <property type="molecule type" value="Genomic_DNA"/>
</dbReference>
<gene>
    <name evidence="3" type="ORF">N656DRAFT_779998</name>
</gene>
<dbReference type="RefSeq" id="XP_064669434.1">
    <property type="nucleotide sequence ID" value="XM_064815295.1"/>
</dbReference>
<evidence type="ECO:0000259" key="2">
    <source>
        <dbReference type="Pfam" id="PF17648"/>
    </source>
</evidence>
<comment type="caution">
    <text evidence="3">The sequence shown here is derived from an EMBL/GenBank/DDBJ whole genome shotgun (WGS) entry which is preliminary data.</text>
</comment>
<keyword evidence="1" id="KW-0812">Transmembrane</keyword>
<evidence type="ECO:0000256" key="1">
    <source>
        <dbReference type="SAM" id="Phobius"/>
    </source>
</evidence>
<dbReference type="Proteomes" id="UP001302812">
    <property type="component" value="Unassembled WGS sequence"/>
</dbReference>
<feature type="domain" description="Luciferase" evidence="2">
    <location>
        <begin position="210"/>
        <end position="276"/>
    </location>
</feature>
<keyword evidence="1" id="KW-0472">Membrane</keyword>
<feature type="transmembrane region" description="Helical" evidence="1">
    <location>
        <begin position="22"/>
        <end position="41"/>
    </location>
</feature>
<dbReference type="InterPro" id="IPR048273">
    <property type="entry name" value="Luciferase"/>
</dbReference>
<dbReference type="AlphaFoldDB" id="A0AAN6YSC3"/>
<sequence length="294" mass="31726">MAIAHGFADIWRRSTSLTSRTLTILALTIPIPLIFVPRLLASYRTYLSLGKGGVPHNFLGYLVQAALRPIARTDLRADPPPYHSSIATVAERYAPHGLTSFLPPSLLSSSSEAGKEEDISPSTGVAMLSIRRPPRPEVPYFVAPQRQTSQAAAGDVVSRMIWFLRALAEQNAELLEIRPSGLEGVGTDAIFLKATATATAPPRYMGMAKAEIVHVHPEGSSHVTLSLVDAEAAVRAGWAERHPLTGVRELLPWGYVFLYAPRDDAEYEVWKGLVVAGCSFVSGGKEIKGSDSSA</sequence>